<evidence type="ECO:0000313" key="10">
    <source>
        <dbReference type="Proteomes" id="UP001219525"/>
    </source>
</evidence>
<proteinExistence type="inferred from homology"/>
<evidence type="ECO:0000259" key="8">
    <source>
        <dbReference type="PROSITE" id="PS00624"/>
    </source>
</evidence>
<dbReference type="PANTHER" id="PTHR11552:SF147">
    <property type="entry name" value="CHOLINE DEHYDROGENASE, MITOCHONDRIAL"/>
    <property type="match status" value="1"/>
</dbReference>
<evidence type="ECO:0000256" key="4">
    <source>
        <dbReference type="ARBA" id="ARBA00022827"/>
    </source>
</evidence>
<dbReference type="PIRSF" id="PIRSF000137">
    <property type="entry name" value="Alcohol_oxidase"/>
    <property type="match status" value="1"/>
</dbReference>
<dbReference type="Pfam" id="PF00732">
    <property type="entry name" value="GMC_oxred_N"/>
    <property type="match status" value="1"/>
</dbReference>
<evidence type="ECO:0000256" key="6">
    <source>
        <dbReference type="PIRSR" id="PIRSR000137-2"/>
    </source>
</evidence>
<accession>A0AAD6V3D9</accession>
<gene>
    <name evidence="9" type="ORF">GGX14DRAFT_373608</name>
</gene>
<feature type="active site" description="Proton donor" evidence="5">
    <location>
        <position position="523"/>
    </location>
</feature>
<feature type="signal peptide" evidence="7">
    <location>
        <begin position="1"/>
        <end position="17"/>
    </location>
</feature>
<evidence type="ECO:0000313" key="9">
    <source>
        <dbReference type="EMBL" id="KAJ7198791.1"/>
    </source>
</evidence>
<evidence type="ECO:0000256" key="5">
    <source>
        <dbReference type="PIRSR" id="PIRSR000137-1"/>
    </source>
</evidence>
<protein>
    <submittedName>
        <fullName evidence="9">Pyranose dehydrogenase</fullName>
    </submittedName>
</protein>
<feature type="domain" description="Glucose-methanol-choline oxidoreductase N-terminal" evidence="8">
    <location>
        <begin position="301"/>
        <end position="315"/>
    </location>
</feature>
<comment type="caution">
    <text evidence="9">The sequence shown here is derived from an EMBL/GenBank/DDBJ whole genome shotgun (WGS) entry which is preliminary data.</text>
</comment>
<dbReference type="EMBL" id="JARJCW010000071">
    <property type="protein sequence ID" value="KAJ7198791.1"/>
    <property type="molecule type" value="Genomic_DNA"/>
</dbReference>
<dbReference type="InterPro" id="IPR036188">
    <property type="entry name" value="FAD/NAD-bd_sf"/>
</dbReference>
<dbReference type="Pfam" id="PF05199">
    <property type="entry name" value="GMC_oxred_C"/>
    <property type="match status" value="1"/>
</dbReference>
<dbReference type="SUPFAM" id="SSF51905">
    <property type="entry name" value="FAD/NAD(P)-binding domain"/>
    <property type="match status" value="1"/>
</dbReference>
<evidence type="ECO:0000256" key="2">
    <source>
        <dbReference type="ARBA" id="ARBA00010790"/>
    </source>
</evidence>
<dbReference type="GO" id="GO:0016614">
    <property type="term" value="F:oxidoreductase activity, acting on CH-OH group of donors"/>
    <property type="evidence" value="ECO:0007669"/>
    <property type="project" value="InterPro"/>
</dbReference>
<dbReference type="InterPro" id="IPR000172">
    <property type="entry name" value="GMC_OxRdtase_N"/>
</dbReference>
<dbReference type="Gene3D" id="3.30.560.10">
    <property type="entry name" value="Glucose Oxidase, domain 3"/>
    <property type="match status" value="1"/>
</dbReference>
<feature type="binding site" evidence="6">
    <location>
        <position position="111"/>
    </location>
    <ligand>
        <name>FAD</name>
        <dbReference type="ChEBI" id="CHEBI:57692"/>
    </ligand>
</feature>
<feature type="binding site" evidence="6">
    <location>
        <position position="260"/>
    </location>
    <ligand>
        <name>FAD</name>
        <dbReference type="ChEBI" id="CHEBI:57692"/>
    </ligand>
</feature>
<sequence length="591" mass="63190">MKFIFLICVLVVTGCYAKLYTAVDDLPSITYDFVVVGGGTAGSVVANRLTEDPNFSVLVLEAGVTNEGVIDFEAPLLTGDIGNHPIYSYNYTTIPQPGLDGRVIPYARARVLGGCSNHNGMIYTRGSRDDFDRYAKLTGDAGWSWDQILPYFLKNEHWTAPADGHDTRGQFDPRVHSTHGMTFVSLNGFSYPASARVLQTTVELADEFPFNLDTNSGTPLALGWLQETIGGGERSSAATSYLPPEVQLRPNLDILLNARVLRLLANNTRDGPKFYGAEFSQDQHAPTSKVTARKEVILSAGSVGTPFILLHSGVGNATTLRALGIPSLLDLPSVGQNASDHPELNATWAVSGNDTLETTREPARFQEAFAQWNASKTGPFTAIGWSHLGWTRLSPEQIAPFEDPAAGPATPHIELKFIEGSVGGLMPGGHFFSIGVAAVTPTSRGSVTLNSSDPFAAPLIDPALLAHPFEVLAMREGLKMAKRFLAAPVWKGYILNPVGGFENTTSDAALDAFVHAMSLSSSHLIGTAGMSARDASYGVVDPDLRLKGASGLRVIDASVFPIIPSGHTQAPTYAVAERGADLVKAAWRSLP</sequence>
<dbReference type="PROSITE" id="PS00624">
    <property type="entry name" value="GMC_OXRED_2"/>
    <property type="match status" value="1"/>
</dbReference>
<evidence type="ECO:0000256" key="7">
    <source>
        <dbReference type="SAM" id="SignalP"/>
    </source>
</evidence>
<dbReference type="GO" id="GO:0050660">
    <property type="term" value="F:flavin adenine dinucleotide binding"/>
    <property type="evidence" value="ECO:0007669"/>
    <property type="project" value="InterPro"/>
</dbReference>
<dbReference type="PANTHER" id="PTHR11552">
    <property type="entry name" value="GLUCOSE-METHANOL-CHOLINE GMC OXIDOREDUCTASE"/>
    <property type="match status" value="1"/>
</dbReference>
<keyword evidence="4 6" id="KW-0274">FAD</keyword>
<dbReference type="PROSITE" id="PS51257">
    <property type="entry name" value="PROKAR_LIPOPROTEIN"/>
    <property type="match status" value="1"/>
</dbReference>
<dbReference type="AlphaFoldDB" id="A0AAD6V3D9"/>
<name>A0AAD6V3D9_9AGAR</name>
<comment type="cofactor">
    <cofactor evidence="1 6">
        <name>FAD</name>
        <dbReference type="ChEBI" id="CHEBI:57692"/>
    </cofactor>
</comment>
<reference evidence="9" key="1">
    <citation type="submission" date="2023-03" db="EMBL/GenBank/DDBJ databases">
        <title>Massive genome expansion in bonnet fungi (Mycena s.s.) driven by repeated elements and novel gene families across ecological guilds.</title>
        <authorList>
            <consortium name="Lawrence Berkeley National Laboratory"/>
            <person name="Harder C.B."/>
            <person name="Miyauchi S."/>
            <person name="Viragh M."/>
            <person name="Kuo A."/>
            <person name="Thoen E."/>
            <person name="Andreopoulos B."/>
            <person name="Lu D."/>
            <person name="Skrede I."/>
            <person name="Drula E."/>
            <person name="Henrissat B."/>
            <person name="Morin E."/>
            <person name="Kohler A."/>
            <person name="Barry K."/>
            <person name="LaButti K."/>
            <person name="Morin E."/>
            <person name="Salamov A."/>
            <person name="Lipzen A."/>
            <person name="Mereny Z."/>
            <person name="Hegedus B."/>
            <person name="Baldrian P."/>
            <person name="Stursova M."/>
            <person name="Weitz H."/>
            <person name="Taylor A."/>
            <person name="Grigoriev I.V."/>
            <person name="Nagy L.G."/>
            <person name="Martin F."/>
            <person name="Kauserud H."/>
        </authorList>
    </citation>
    <scope>NUCLEOTIDE SEQUENCE</scope>
    <source>
        <strain evidence="9">9144</strain>
    </source>
</reference>
<keyword evidence="10" id="KW-1185">Reference proteome</keyword>
<dbReference type="Gene3D" id="3.50.50.60">
    <property type="entry name" value="FAD/NAD(P)-binding domain"/>
    <property type="match status" value="1"/>
</dbReference>
<dbReference type="InterPro" id="IPR007867">
    <property type="entry name" value="GMC_OxRtase_C"/>
</dbReference>
<feature type="active site" description="Proton acceptor" evidence="5">
    <location>
        <position position="567"/>
    </location>
</feature>
<keyword evidence="7" id="KW-0732">Signal</keyword>
<keyword evidence="3" id="KW-0285">Flavoprotein</keyword>
<dbReference type="SUPFAM" id="SSF54373">
    <property type="entry name" value="FAD-linked reductases, C-terminal domain"/>
    <property type="match status" value="1"/>
</dbReference>
<feature type="chain" id="PRO_5042290841" evidence="7">
    <location>
        <begin position="18"/>
        <end position="591"/>
    </location>
</feature>
<dbReference type="Proteomes" id="UP001219525">
    <property type="component" value="Unassembled WGS sequence"/>
</dbReference>
<organism evidence="9 10">
    <name type="scientific">Mycena pura</name>
    <dbReference type="NCBI Taxonomy" id="153505"/>
    <lineage>
        <taxon>Eukaryota</taxon>
        <taxon>Fungi</taxon>
        <taxon>Dikarya</taxon>
        <taxon>Basidiomycota</taxon>
        <taxon>Agaricomycotina</taxon>
        <taxon>Agaricomycetes</taxon>
        <taxon>Agaricomycetidae</taxon>
        <taxon>Agaricales</taxon>
        <taxon>Marasmiineae</taxon>
        <taxon>Mycenaceae</taxon>
        <taxon>Mycena</taxon>
    </lineage>
</organism>
<evidence type="ECO:0000256" key="1">
    <source>
        <dbReference type="ARBA" id="ARBA00001974"/>
    </source>
</evidence>
<evidence type="ECO:0000256" key="3">
    <source>
        <dbReference type="ARBA" id="ARBA00022630"/>
    </source>
</evidence>
<dbReference type="InterPro" id="IPR012132">
    <property type="entry name" value="GMC_OxRdtase"/>
</dbReference>
<comment type="similarity">
    <text evidence="2">Belongs to the GMC oxidoreductase family.</text>
</comment>